<dbReference type="AlphaFoldDB" id="A0A1R4B464"/>
<dbReference type="CDD" id="cd04486">
    <property type="entry name" value="YhcR_OBF_like"/>
    <property type="match status" value="1"/>
</dbReference>
<dbReference type="GO" id="GO:0004527">
    <property type="term" value="F:exonuclease activity"/>
    <property type="evidence" value="ECO:0007669"/>
    <property type="project" value="UniProtKB-KW"/>
</dbReference>
<dbReference type="InterPro" id="IPR047971">
    <property type="entry name" value="ExeM-like"/>
</dbReference>
<dbReference type="InterPro" id="IPR036691">
    <property type="entry name" value="Endo/exonu/phosph_ase_sf"/>
</dbReference>
<dbReference type="EMBL" id="FUFT01000004">
    <property type="protein sequence ID" value="SJL83712.1"/>
    <property type="molecule type" value="Genomic_DNA"/>
</dbReference>
<keyword evidence="4" id="KW-0269">Exonuclease</keyword>
<name>A0A1R4B464_9VIBR</name>
<gene>
    <name evidence="4" type="ORF">VPAL9027_01690</name>
</gene>
<accession>A0A1R4B464</accession>
<reference evidence="4 5" key="1">
    <citation type="submission" date="2017-02" db="EMBL/GenBank/DDBJ databases">
        <authorList>
            <person name="Peterson S.W."/>
        </authorList>
    </citation>
    <scope>NUCLEOTIDE SEQUENCE [LARGE SCALE GENOMIC DNA]</scope>
    <source>
        <strain evidence="4 5">CECT 9027</strain>
    </source>
</reference>
<dbReference type="InterPro" id="IPR005135">
    <property type="entry name" value="Endo/exonuclease/phosphatase"/>
</dbReference>
<dbReference type="SUPFAM" id="SSF74853">
    <property type="entry name" value="Lamin A/C globular tail domain"/>
    <property type="match status" value="1"/>
</dbReference>
<evidence type="ECO:0000256" key="1">
    <source>
        <dbReference type="SAM" id="MobiDB-lite"/>
    </source>
</evidence>
<dbReference type="PANTHER" id="PTHR42834:SF1">
    <property type="entry name" value="ENDONUCLEASE_EXONUCLEASE_PHOSPHATASE FAMILY PROTEIN (AFU_ORTHOLOGUE AFUA_3G09210)"/>
    <property type="match status" value="1"/>
</dbReference>
<dbReference type="NCBIfam" id="NF033681">
    <property type="entry name" value="ExeM_NucH_DNase"/>
    <property type="match status" value="1"/>
</dbReference>
<evidence type="ECO:0000313" key="5">
    <source>
        <dbReference type="Proteomes" id="UP000189475"/>
    </source>
</evidence>
<feature type="chain" id="PRO_5010210911" evidence="2">
    <location>
        <begin position="24"/>
        <end position="850"/>
    </location>
</feature>
<keyword evidence="4" id="KW-0378">Hydrolase</keyword>
<keyword evidence="4" id="KW-0255">Endonuclease</keyword>
<dbReference type="InterPro" id="IPR001322">
    <property type="entry name" value="Lamin_tail_dom"/>
</dbReference>
<feature type="compositionally biased region" description="Polar residues" evidence="1">
    <location>
        <begin position="183"/>
        <end position="193"/>
    </location>
</feature>
<feature type="region of interest" description="Disordered" evidence="1">
    <location>
        <begin position="170"/>
        <end position="200"/>
    </location>
</feature>
<proteinExistence type="predicted"/>
<dbReference type="GO" id="GO:0004519">
    <property type="term" value="F:endonuclease activity"/>
    <property type="evidence" value="ECO:0007669"/>
    <property type="project" value="UniProtKB-KW"/>
</dbReference>
<evidence type="ECO:0000313" key="4">
    <source>
        <dbReference type="EMBL" id="SJL83712.1"/>
    </source>
</evidence>
<dbReference type="PANTHER" id="PTHR42834">
    <property type="entry name" value="ENDONUCLEASE/EXONUCLEASE/PHOSPHATASE FAMILY PROTEIN (AFU_ORTHOLOGUE AFUA_3G09210)"/>
    <property type="match status" value="1"/>
</dbReference>
<keyword evidence="5" id="KW-1185">Reference proteome</keyword>
<dbReference type="OrthoDB" id="9800417at2"/>
<dbReference type="SUPFAM" id="SSF56219">
    <property type="entry name" value="DNase I-like"/>
    <property type="match status" value="1"/>
</dbReference>
<evidence type="ECO:0000259" key="3">
    <source>
        <dbReference type="PROSITE" id="PS51841"/>
    </source>
</evidence>
<organism evidence="4 5">
    <name type="scientific">Vibrio palustris</name>
    <dbReference type="NCBI Taxonomy" id="1918946"/>
    <lineage>
        <taxon>Bacteria</taxon>
        <taxon>Pseudomonadati</taxon>
        <taxon>Pseudomonadota</taxon>
        <taxon>Gammaproteobacteria</taxon>
        <taxon>Vibrionales</taxon>
        <taxon>Vibrionaceae</taxon>
        <taxon>Vibrio</taxon>
    </lineage>
</organism>
<keyword evidence="2" id="KW-0732">Signal</keyword>
<feature type="signal peptide" evidence="2">
    <location>
        <begin position="1"/>
        <end position="23"/>
    </location>
</feature>
<keyword evidence="4" id="KW-0540">Nuclease</keyword>
<dbReference type="Proteomes" id="UP000189475">
    <property type="component" value="Unassembled WGS sequence"/>
</dbReference>
<protein>
    <submittedName>
        <fullName evidence="4">Endonuclease/Exonuclease/phosphatase family protein</fullName>
    </submittedName>
</protein>
<dbReference type="Pfam" id="PF03372">
    <property type="entry name" value="Exo_endo_phos"/>
    <property type="match status" value="1"/>
</dbReference>
<feature type="region of interest" description="Disordered" evidence="1">
    <location>
        <begin position="663"/>
        <end position="683"/>
    </location>
</feature>
<dbReference type="Gene3D" id="3.60.10.10">
    <property type="entry name" value="Endonuclease/exonuclease/phosphatase"/>
    <property type="match status" value="1"/>
</dbReference>
<sequence>MNQRTKLIICAWLGAMFTSYVQADVLISEYIEGSGYNKALEIVNTGAEPVSLDGYTLKKSTNGATTWGVSLPLDGYQLASEQTLVIVNSRAEESLLSQADITGSAITGFNGNDPIGLFFNGALHDVIGVVGSTAYWGKDVTLIRRETSQASEEYQPEQWQEYATDDFSGLGEWAPATDDDSSSESGFTCTLPNGQDPDFTPIYDIQGSGSRSPLVPRGANQSPDSYYVKGVVSAVTYGLTKGFYLQSLQADSDIHTSEGVFVFTNQSQSNLQPGDVVCVQGIVQEYYQLTQLVPNDQNWKVLGHQQVPQAQDIEVDSSDKSFAETLERYEGMLVRLPMSLDMRITRTFGFDYDAYRNNMVLAQGQVNYHPNQFYPAASEQSQATQRANQQRTLVIETDNQASGGDIPYYPDFARVDRDQDGSADDYLRINDTIANLEGVITYSYSNYRLLVNNIISEQDITHNTPRTDSPQVGKGDVRIASFNVLNYFTSPFNGDPNQFGSNRGAESYREFERQQEKIVTALDHLDADIVGLMEIENNGFGDGAAIRQLVTQLNLRQSDYDQYDFVRVDSNQDGVADENDSVGTDAIAVGVIYRPHKVSLQTTRVIAMPEQNAPSIRDSDGNVIDNGHHQQRDSLAPTFRVINSGDVLTVAVNHFKSKGSKCWEDNAPVSDGGQAGSDPDQQGSCENFRVAAAVALGDALQNIDGYKVVLGDMNSYAKEDPILVLTDYSQDKYDKKIHAARNTYIAGQQQFGDAGATITHSYGYLNAVPMYHPKSWSYSYNNTVGTLDHILISPDLKSRVVGANEWHINADESTLFDYTDDNKADDFPHYGDQFRASDHNPAVLELRFQE</sequence>
<evidence type="ECO:0000256" key="2">
    <source>
        <dbReference type="SAM" id="SignalP"/>
    </source>
</evidence>
<dbReference type="PROSITE" id="PS51841">
    <property type="entry name" value="LTD"/>
    <property type="match status" value="1"/>
</dbReference>
<feature type="domain" description="LTD" evidence="3">
    <location>
        <begin position="17"/>
        <end position="134"/>
    </location>
</feature>
<dbReference type="Pfam" id="PF00932">
    <property type="entry name" value="LTD"/>
    <property type="match status" value="1"/>
</dbReference>
<dbReference type="STRING" id="1918946.VPAL9027_01690"/>
<dbReference type="InterPro" id="IPR036415">
    <property type="entry name" value="Lamin_tail_dom_sf"/>
</dbReference>